<protein>
    <recommendedName>
        <fullName evidence="2">DUF7991 domain-containing protein</fullName>
    </recommendedName>
</protein>
<feature type="transmembrane region" description="Helical" evidence="1">
    <location>
        <begin position="7"/>
        <end position="28"/>
    </location>
</feature>
<keyword evidence="4" id="KW-1185">Reference proteome</keyword>
<dbReference type="Proteomes" id="UP000002071">
    <property type="component" value="Chromosome"/>
</dbReference>
<sequence length="108" mass="11446">MTGVADAVGLAVIVLLNTAVVALATRFFRVRLHTRWGAAIYAVLFGTLILFVTTLILAGFLGLGPNLDSRVAVVGLTIVGPLTIGLTIDYFWMPDPAAVELPEPADRP</sequence>
<feature type="transmembrane region" description="Helical" evidence="1">
    <location>
        <begin position="71"/>
        <end position="93"/>
    </location>
</feature>
<name>C7NN50_HALUD</name>
<keyword evidence="1" id="KW-0472">Membrane</keyword>
<dbReference type="EMBL" id="CP001687">
    <property type="protein sequence ID" value="ACV11450.1"/>
    <property type="molecule type" value="Genomic_DNA"/>
</dbReference>
<reference evidence="3 4" key="1">
    <citation type="journal article" date="2009" name="Stand. Genomic Sci.">
        <title>Complete genome sequence of Halorhabdus utahensis type strain (AX-2).</title>
        <authorList>
            <person name="Anderson I."/>
            <person name="Tindall B.J."/>
            <person name="Pomrenke H."/>
            <person name="Goker M."/>
            <person name="Lapidus A."/>
            <person name="Nolan M."/>
            <person name="Copeland A."/>
            <person name="Glavina Del Rio T."/>
            <person name="Chen F."/>
            <person name="Tice H."/>
            <person name="Cheng J.F."/>
            <person name="Lucas S."/>
            <person name="Chertkov O."/>
            <person name="Bruce D."/>
            <person name="Brettin T."/>
            <person name="Detter J.C."/>
            <person name="Han C."/>
            <person name="Goodwin L."/>
            <person name="Land M."/>
            <person name="Hauser L."/>
            <person name="Chang Y.J."/>
            <person name="Jeffries C.D."/>
            <person name="Pitluck S."/>
            <person name="Pati A."/>
            <person name="Mavromatis K."/>
            <person name="Ivanova N."/>
            <person name="Ovchinnikova G."/>
            <person name="Chen A."/>
            <person name="Palaniappan K."/>
            <person name="Chain P."/>
            <person name="Rohde M."/>
            <person name="Bristow J."/>
            <person name="Eisen J.A."/>
            <person name="Markowitz V."/>
            <person name="Hugenholtz P."/>
            <person name="Kyrpides N.C."/>
            <person name="Klenk H.P."/>
        </authorList>
    </citation>
    <scope>NUCLEOTIDE SEQUENCE [LARGE SCALE GENOMIC DNA]</scope>
    <source>
        <strain evidence="4">DSM 12940 / JCM 11049 / AX-2</strain>
    </source>
</reference>
<dbReference type="Pfam" id="PF25953">
    <property type="entry name" value="DUF7991"/>
    <property type="match status" value="1"/>
</dbReference>
<feature type="transmembrane region" description="Helical" evidence="1">
    <location>
        <begin position="40"/>
        <end position="64"/>
    </location>
</feature>
<keyword evidence="1" id="KW-0812">Transmembrane</keyword>
<feature type="domain" description="DUF7991" evidence="2">
    <location>
        <begin position="1"/>
        <end position="103"/>
    </location>
</feature>
<evidence type="ECO:0000256" key="1">
    <source>
        <dbReference type="SAM" id="Phobius"/>
    </source>
</evidence>
<dbReference type="RefSeq" id="WP_015789024.1">
    <property type="nucleotide sequence ID" value="NC_013158.1"/>
</dbReference>
<evidence type="ECO:0000313" key="3">
    <source>
        <dbReference type="EMBL" id="ACV11450.1"/>
    </source>
</evidence>
<proteinExistence type="predicted"/>
<dbReference type="OrthoDB" id="239417at2157"/>
<dbReference type="eggNOG" id="arCOG06366">
    <property type="taxonomic scope" value="Archaea"/>
</dbReference>
<dbReference type="GeneID" id="8383549"/>
<dbReference type="HOGENOM" id="CLU_2216981_0_0_2"/>
<dbReference type="KEGG" id="hut:Huta_1274"/>
<evidence type="ECO:0000313" key="4">
    <source>
        <dbReference type="Proteomes" id="UP000002071"/>
    </source>
</evidence>
<accession>C7NN50</accession>
<dbReference type="STRING" id="519442.Huta_1274"/>
<keyword evidence="1" id="KW-1133">Transmembrane helix</keyword>
<gene>
    <name evidence="3" type="ordered locus">Huta_1274</name>
</gene>
<dbReference type="InterPro" id="IPR058304">
    <property type="entry name" value="DUF7991"/>
</dbReference>
<organism evidence="3 4">
    <name type="scientific">Halorhabdus utahensis (strain DSM 12940 / JCM 11049 / AX-2)</name>
    <dbReference type="NCBI Taxonomy" id="519442"/>
    <lineage>
        <taxon>Archaea</taxon>
        <taxon>Methanobacteriati</taxon>
        <taxon>Methanobacteriota</taxon>
        <taxon>Stenosarchaea group</taxon>
        <taxon>Halobacteria</taxon>
        <taxon>Halobacteriales</taxon>
        <taxon>Haloarculaceae</taxon>
        <taxon>Halorhabdus</taxon>
    </lineage>
</organism>
<evidence type="ECO:0000259" key="2">
    <source>
        <dbReference type="Pfam" id="PF25953"/>
    </source>
</evidence>
<dbReference type="AlphaFoldDB" id="C7NN50"/>